<dbReference type="STRING" id="225004.SAMN02745152_00300"/>
<keyword evidence="3" id="KW-0547">Nucleotide-binding</keyword>
<reference evidence="3 4" key="1">
    <citation type="submission" date="2017-02" db="EMBL/GenBank/DDBJ databases">
        <authorList>
            <person name="Peterson S.W."/>
        </authorList>
    </citation>
    <scope>NUCLEOTIDE SEQUENCE [LARGE SCALE GENOMIC DNA]</scope>
    <source>
        <strain evidence="3 4">ATCC BAA-909</strain>
    </source>
</reference>
<dbReference type="EMBL" id="FUXC01000001">
    <property type="protein sequence ID" value="SJZ45619.1"/>
    <property type="molecule type" value="Genomic_DNA"/>
</dbReference>
<keyword evidence="3" id="KW-0067">ATP-binding</keyword>
<organism evidence="3 4">
    <name type="scientific">Treponema berlinense</name>
    <dbReference type="NCBI Taxonomy" id="225004"/>
    <lineage>
        <taxon>Bacteria</taxon>
        <taxon>Pseudomonadati</taxon>
        <taxon>Spirochaetota</taxon>
        <taxon>Spirochaetia</taxon>
        <taxon>Spirochaetales</taxon>
        <taxon>Treponemataceae</taxon>
        <taxon>Treponema</taxon>
    </lineage>
</organism>
<dbReference type="RefSeq" id="WP_234969867.1">
    <property type="nucleotide sequence ID" value="NZ_CAMCOW010000018.1"/>
</dbReference>
<dbReference type="AlphaFoldDB" id="A0A1T4KT59"/>
<proteinExistence type="predicted"/>
<keyword evidence="3" id="KW-0378">Hydrolase</keyword>
<dbReference type="InterPro" id="IPR025874">
    <property type="entry name" value="DZR"/>
</dbReference>
<keyword evidence="1" id="KW-1133">Transmembrane helix</keyword>
<dbReference type="Proteomes" id="UP000190395">
    <property type="component" value="Unassembled WGS sequence"/>
</dbReference>
<dbReference type="Pfam" id="PF12773">
    <property type="entry name" value="DZR"/>
    <property type="match status" value="1"/>
</dbReference>
<keyword evidence="3" id="KW-0347">Helicase</keyword>
<keyword evidence="1" id="KW-0812">Transmembrane</keyword>
<dbReference type="GeneID" id="303366577"/>
<name>A0A1T4KT59_9SPIR</name>
<protein>
    <submittedName>
        <fullName evidence="3">Replication restart DNA helicase PriA</fullName>
    </submittedName>
</protein>
<evidence type="ECO:0000313" key="4">
    <source>
        <dbReference type="Proteomes" id="UP000190395"/>
    </source>
</evidence>
<keyword evidence="4" id="KW-1185">Reference proteome</keyword>
<evidence type="ECO:0000256" key="1">
    <source>
        <dbReference type="SAM" id="Phobius"/>
    </source>
</evidence>
<gene>
    <name evidence="3" type="ORF">SAMN02745152_00300</name>
</gene>
<evidence type="ECO:0000313" key="3">
    <source>
        <dbReference type="EMBL" id="SJZ45619.1"/>
    </source>
</evidence>
<sequence length="132" mass="15384">MTQKSKTAKFFCENCGAEVSRNAKVCRHCGRFFSSVRCPQCGKTGTPEEFSKGCPACGYTVESSAKNEKRLLKKEKKAPFLKRKALKNQINRFNNQTKNEKNPQNDENLPVWIFIFIFFIFLLIIYFFLKFF</sequence>
<feature type="transmembrane region" description="Helical" evidence="1">
    <location>
        <begin position="109"/>
        <end position="129"/>
    </location>
</feature>
<keyword evidence="1" id="KW-0472">Membrane</keyword>
<accession>A0A1T4KT59</accession>
<dbReference type="GO" id="GO:0004386">
    <property type="term" value="F:helicase activity"/>
    <property type="evidence" value="ECO:0007669"/>
    <property type="project" value="UniProtKB-KW"/>
</dbReference>
<evidence type="ECO:0000259" key="2">
    <source>
        <dbReference type="Pfam" id="PF12773"/>
    </source>
</evidence>
<feature type="domain" description="DZANK-type" evidence="2">
    <location>
        <begin position="12"/>
        <end position="58"/>
    </location>
</feature>